<dbReference type="CDD" id="cd17724">
    <property type="entry name" value="BRCT_p53bp1_rpt2"/>
    <property type="match status" value="1"/>
</dbReference>
<feature type="compositionally biased region" description="Basic and acidic residues" evidence="4">
    <location>
        <begin position="327"/>
        <end position="345"/>
    </location>
</feature>
<dbReference type="InterPro" id="IPR001357">
    <property type="entry name" value="BRCT_dom"/>
</dbReference>
<feature type="compositionally biased region" description="Basic and acidic residues" evidence="4">
    <location>
        <begin position="641"/>
        <end position="655"/>
    </location>
</feature>
<dbReference type="InterPro" id="IPR047250">
    <property type="entry name" value="BRCT_p53bp1-like_rpt2"/>
</dbReference>
<feature type="compositionally biased region" description="Polar residues" evidence="4">
    <location>
        <begin position="389"/>
        <end position="415"/>
    </location>
</feature>
<evidence type="ECO:0000256" key="2">
    <source>
        <dbReference type="ARBA" id="ARBA00022763"/>
    </source>
</evidence>
<dbReference type="Pfam" id="PF09038">
    <property type="entry name" value="53-BP1_Tudor"/>
    <property type="match status" value="1"/>
</dbReference>
<feature type="compositionally biased region" description="Low complexity" evidence="4">
    <location>
        <begin position="595"/>
        <end position="606"/>
    </location>
</feature>
<dbReference type="InterPro" id="IPR047252">
    <property type="entry name" value="TP53BP1-like"/>
</dbReference>
<feature type="region of interest" description="Disordered" evidence="4">
    <location>
        <begin position="1146"/>
        <end position="1263"/>
    </location>
</feature>
<evidence type="ECO:0000256" key="4">
    <source>
        <dbReference type="SAM" id="MobiDB-lite"/>
    </source>
</evidence>
<dbReference type="SMART" id="SM00333">
    <property type="entry name" value="TUDOR"/>
    <property type="match status" value="1"/>
</dbReference>
<accession>A0ABQ9EGK3</accession>
<feature type="compositionally biased region" description="Polar residues" evidence="4">
    <location>
        <begin position="147"/>
        <end position="169"/>
    </location>
</feature>
<dbReference type="EMBL" id="JARBDR010000903">
    <property type="protein sequence ID" value="KAJ8304419.1"/>
    <property type="molecule type" value="Genomic_DNA"/>
</dbReference>
<dbReference type="InterPro" id="IPR036420">
    <property type="entry name" value="BRCT_dom_sf"/>
</dbReference>
<feature type="compositionally biased region" description="Basic and acidic residues" evidence="4">
    <location>
        <begin position="611"/>
        <end position="631"/>
    </location>
</feature>
<dbReference type="Gene3D" id="2.30.30.140">
    <property type="match status" value="1"/>
</dbReference>
<feature type="compositionally biased region" description="Basic and acidic residues" evidence="4">
    <location>
        <begin position="1294"/>
        <end position="1317"/>
    </location>
</feature>
<dbReference type="PANTHER" id="PTHR15321">
    <property type="entry name" value="TUMOR SUPPRESSOR P53-BINDING PROTEIN 1"/>
    <property type="match status" value="1"/>
</dbReference>
<feature type="region of interest" description="Disordered" evidence="4">
    <location>
        <begin position="701"/>
        <end position="770"/>
    </location>
</feature>
<keyword evidence="3" id="KW-0539">Nucleus</keyword>
<feature type="domain" description="BRCT" evidence="5">
    <location>
        <begin position="1663"/>
        <end position="1792"/>
    </location>
</feature>
<dbReference type="Gene3D" id="2.30.30.30">
    <property type="match status" value="1"/>
</dbReference>
<evidence type="ECO:0000313" key="6">
    <source>
        <dbReference type="EMBL" id="KAJ8304419.1"/>
    </source>
</evidence>
<dbReference type="SMART" id="SM00292">
    <property type="entry name" value="BRCT"/>
    <property type="match status" value="2"/>
</dbReference>
<name>A0ABQ9EGK3_TEGGR</name>
<feature type="compositionally biased region" description="Polar residues" evidence="4">
    <location>
        <begin position="1014"/>
        <end position="1024"/>
    </location>
</feature>
<feature type="region of interest" description="Disordered" evidence="4">
    <location>
        <begin position="827"/>
        <end position="995"/>
    </location>
</feature>
<feature type="compositionally biased region" description="Polar residues" evidence="4">
    <location>
        <begin position="736"/>
        <end position="756"/>
    </location>
</feature>
<feature type="compositionally biased region" description="Basic and acidic residues" evidence="4">
    <location>
        <begin position="884"/>
        <end position="896"/>
    </location>
</feature>
<feature type="region of interest" description="Disordered" evidence="4">
    <location>
        <begin position="219"/>
        <end position="526"/>
    </location>
</feature>
<dbReference type="InterPro" id="IPR047249">
    <property type="entry name" value="BRCT_p53bp1-like_rpt1"/>
</dbReference>
<feature type="region of interest" description="Disordered" evidence="4">
    <location>
        <begin position="572"/>
        <end position="663"/>
    </location>
</feature>
<feature type="compositionally biased region" description="Basic and acidic residues" evidence="4">
    <location>
        <begin position="1239"/>
        <end position="1252"/>
    </location>
</feature>
<feature type="region of interest" description="Disordered" evidence="4">
    <location>
        <begin position="1549"/>
        <end position="1653"/>
    </location>
</feature>
<feature type="region of interest" description="Disordered" evidence="4">
    <location>
        <begin position="41"/>
        <end position="186"/>
    </location>
</feature>
<dbReference type="InterPro" id="IPR002999">
    <property type="entry name" value="Tudor"/>
</dbReference>
<evidence type="ECO:0000259" key="5">
    <source>
        <dbReference type="PROSITE" id="PS50172"/>
    </source>
</evidence>
<comment type="caution">
    <text evidence="6">The sequence shown here is derived from an EMBL/GenBank/DDBJ whole genome shotgun (WGS) entry which is preliminary data.</text>
</comment>
<sequence length="1911" mass="213189">MDTEESEIQSTNFIVLDSQSESQIDAADASKNWPALRPQNTLMEDNTDKPQHTKIFKNLGDTSGDETRPQGTADILVTDSEMEGPSKPVSTKRDSSSDGREVIISESEDAAEVTVIENPIEEKNSGSMKDEIPKQSSGQKSDSGSSFHTNSQAGLGSYNQAEMWQSQLKGQRFPVTARPTSPFDLFGEDKEEELLVSTPSEHLRSLQLSNQPILVPETVDEDGNVISPSPAVYDTDHIIIPSSPTELEDTSASDHDRTVYDPSELSTLQEDLPDRQKENIPRDEQKPSVVEKESSGSFEPHLSLGDIEMTEDLQYVPSKVTTYVDDETSKKEEYTSKGESFKLHYSETQAQDSALQGGKSKDDSDVIIITPEKSLSQIEEIEEYEGSQFRLQLSPSQSEKSQPFSRMSQKSQAHVGTTDEFAVAEETKEKNTESFQKGITEPEHSNDSTKSKSQELQSGFHLSLPKDGELLHPVGSLPKGAEKQIVSLVQQTTSQPTDITAPDNKELGSVREPVSVHHPGTSQHTDIPAHVKETEDVRDPVLMHQPGTSLHEKMATRTSKDNIDPVVDRDIPNKMEVENTECERQVTTEASSRITSLSEQSTLSQQAFQLERPEIREVITDNSEDSKRENVFLKTKSNHSTRLDQKKSSKLHTVEEDSEDDFLRSKSRNRKRYAVLEDTEEQSYLEDSELQPKAKKIRILSGETASQEQPSEKMRQEQYNEDTEELTNIPEEENRTQPQMKKTRTLSSEVASTGYQGSVEDETVSTAQLEKNVEQENIRIDVSSEIMVSNEKDNSTEVSKIVSQDQSSTVTYYPSELQTIDTGYTHSKTHSKTLSHTNKYSSLKRKRRIKTRSTASSARKGKIRKACEDANLNNVDDSSSQNEIEEKRRDPFDFHGTESQFSPEIEESVTKIKDKNPTSNPRSKLATTPLSSRKPKKKPASKKSSLRVKHSRKMEDITNQTHQVTFNPVTESLTTPPSRTDTYARSSSIGQDTWPSTSKRIETYVRPSFIGQDTEPSISTQTDTYVRPSTIGPYSEPTTSTYIRSPSIGHITRSVQTNTENESIFRTPQNITTTASDVERRSSFEQSVGSFIPEDRRELRTVRVVKELRYEVHEITEEVWCNGKVISRKFREEKKGPQILIRTRSEEVTYITPETSPSRSTSTMTSGDLGDISSSLSRSSDGSRGSHRHESMNLGSLERTVSSSIEAVPSIPPSVTELPQNTSICTPPNQILRSGEIQNTEKRNLNKEDSVSKTDTIPSKSVSLQSDIELESPHNVSVINKTGSDALFTSPDTSKGETSDLGKDGSTGDKTGKEQISKENLVSNESSQSIPCAQTKTRDSYLSADSTSGPDILLKGRRNSKSSGESDYFSPVIPYQVQAVSSANSSSSKRIEQAASTSAISSEPVVGSRVMAKWKDGFYYPGKISKIDKMRYHVKFDDGTSLIVKLSEILLIDIMPEGQPVMVQSTDDELGYDPGIVLNRVQKNKTMYYNVEKDDGTQGQYTLSQLVLREDQAAFLISTNTAISTTGSPCRSPAKQKLADVSLDNLVDGRRRAGSRYHQQDELVKAKEEPQKSATTSKRVNRDDDANQGNNDSEEFMEKPHTSSQGRKRGPRHTSTPTPKGKVISSKVKGIEASPVGEAVQSPTAPRRSPRKTKIGTCLFDSNKKNLFRGMAFLLTYVQKTPEEIRQEKCLLKDSSSLELSTDESPSEEETPVMFDKDNIRAEIEAGGGVVLQCFDEAKISAARQCFLLSNTYQKTLKYFQCLAAGIPCVSHVWISDSFAQGRRLDYKSYMLPAGISLEKKKLIEWNSHGSCLKGLKVHIVSVNRKFQEEWSFVMEIAECQVLNKLPVHGTSEVYCVITDNSCPSSVIRKCKQFNVPIVSTQWVIQTLIHGYPMDFNGHPRYRYDFKEDTR</sequence>
<keyword evidence="2" id="KW-0227">DNA damage</keyword>
<feature type="compositionally biased region" description="Basic and acidic residues" evidence="4">
    <location>
        <begin position="572"/>
        <end position="586"/>
    </location>
</feature>
<organism evidence="6 7">
    <name type="scientific">Tegillarca granosa</name>
    <name type="common">Malaysian cockle</name>
    <name type="synonym">Anadara granosa</name>
    <dbReference type="NCBI Taxonomy" id="220873"/>
    <lineage>
        <taxon>Eukaryota</taxon>
        <taxon>Metazoa</taxon>
        <taxon>Spiralia</taxon>
        <taxon>Lophotrochozoa</taxon>
        <taxon>Mollusca</taxon>
        <taxon>Bivalvia</taxon>
        <taxon>Autobranchia</taxon>
        <taxon>Pteriomorphia</taxon>
        <taxon>Arcoida</taxon>
        <taxon>Arcoidea</taxon>
        <taxon>Arcidae</taxon>
        <taxon>Tegillarca</taxon>
    </lineage>
</organism>
<feature type="compositionally biased region" description="Low complexity" evidence="4">
    <location>
        <begin position="1152"/>
        <end position="1183"/>
    </location>
</feature>
<dbReference type="Pfam" id="PF18428">
    <property type="entry name" value="BRCT_3"/>
    <property type="match status" value="1"/>
</dbReference>
<feature type="compositionally biased region" description="Polar residues" evidence="4">
    <location>
        <begin position="1217"/>
        <end position="1238"/>
    </location>
</feature>
<feature type="region of interest" description="Disordered" evidence="4">
    <location>
        <begin position="1281"/>
        <end position="1367"/>
    </location>
</feature>
<feature type="compositionally biased region" description="Basic and acidic residues" evidence="4">
    <location>
        <begin position="120"/>
        <end position="133"/>
    </location>
</feature>
<feature type="compositionally biased region" description="Basic and acidic residues" evidence="4">
    <location>
        <begin position="272"/>
        <end position="294"/>
    </location>
</feature>
<feature type="compositionally biased region" description="Polar residues" evidence="4">
    <location>
        <begin position="487"/>
        <end position="498"/>
    </location>
</feature>
<dbReference type="PROSITE" id="PS50172">
    <property type="entry name" value="BRCT"/>
    <property type="match status" value="1"/>
</dbReference>
<feature type="compositionally biased region" description="Basic and acidic residues" evidence="4">
    <location>
        <begin position="440"/>
        <end position="453"/>
    </location>
</feature>
<proteinExistence type="predicted"/>
<evidence type="ECO:0000313" key="7">
    <source>
        <dbReference type="Proteomes" id="UP001217089"/>
    </source>
</evidence>
<comment type="subcellular location">
    <subcellularLocation>
        <location evidence="1">Nucleus</location>
    </subcellularLocation>
</comment>
<evidence type="ECO:0000256" key="1">
    <source>
        <dbReference type="ARBA" id="ARBA00004123"/>
    </source>
</evidence>
<keyword evidence="7" id="KW-1185">Reference proteome</keyword>
<dbReference type="SUPFAM" id="SSF63748">
    <property type="entry name" value="Tudor/PWWP/MBT"/>
    <property type="match status" value="1"/>
</dbReference>
<feature type="compositionally biased region" description="Polar residues" evidence="4">
    <location>
        <begin position="957"/>
        <end position="995"/>
    </location>
</feature>
<dbReference type="InterPro" id="IPR015125">
    <property type="entry name" value="53-BP1_Tudor"/>
</dbReference>
<reference evidence="6 7" key="1">
    <citation type="submission" date="2022-12" db="EMBL/GenBank/DDBJ databases">
        <title>Chromosome-level genome of Tegillarca granosa.</title>
        <authorList>
            <person name="Kim J."/>
        </authorList>
    </citation>
    <scope>NUCLEOTIDE SEQUENCE [LARGE SCALE GENOMIC DNA]</scope>
    <source>
        <strain evidence="6">Teg-2019</strain>
        <tissue evidence="6">Adductor muscle</tissue>
    </source>
</reference>
<feature type="compositionally biased region" description="Basic residues" evidence="4">
    <location>
        <begin position="933"/>
        <end position="952"/>
    </location>
</feature>
<dbReference type="InterPro" id="IPR014722">
    <property type="entry name" value="Rib_uL2_dom2"/>
</dbReference>
<feature type="compositionally biased region" description="Low complexity" evidence="4">
    <location>
        <begin position="134"/>
        <end position="146"/>
    </location>
</feature>
<feature type="compositionally biased region" description="Polar residues" evidence="4">
    <location>
        <begin position="1253"/>
        <end position="1263"/>
    </location>
</feature>
<feature type="compositionally biased region" description="Basic and acidic residues" evidence="4">
    <location>
        <begin position="91"/>
        <end position="103"/>
    </location>
</feature>
<dbReference type="Gene3D" id="3.40.50.10190">
    <property type="entry name" value="BRCT domain"/>
    <property type="match status" value="2"/>
</dbReference>
<dbReference type="SUPFAM" id="SSF52113">
    <property type="entry name" value="BRCT domain"/>
    <property type="match status" value="2"/>
</dbReference>
<feature type="compositionally biased region" description="Polar residues" evidence="4">
    <location>
        <begin position="917"/>
        <end position="928"/>
    </location>
</feature>
<evidence type="ECO:0000256" key="3">
    <source>
        <dbReference type="ARBA" id="ARBA00023242"/>
    </source>
</evidence>
<feature type="compositionally biased region" description="Polar residues" evidence="4">
    <location>
        <begin position="1318"/>
        <end position="1335"/>
    </location>
</feature>
<dbReference type="PANTHER" id="PTHR15321:SF3">
    <property type="entry name" value="TP53-BINDING PROTEIN 1"/>
    <property type="match status" value="1"/>
</dbReference>
<protein>
    <recommendedName>
        <fullName evidence="5">BRCT domain-containing protein</fullName>
    </recommendedName>
</protein>
<dbReference type="Proteomes" id="UP001217089">
    <property type="component" value="Unassembled WGS sequence"/>
</dbReference>
<feature type="compositionally biased region" description="Basic residues" evidence="4">
    <location>
        <begin position="842"/>
        <end position="851"/>
    </location>
</feature>
<feature type="compositionally biased region" description="Basic and acidic residues" evidence="4">
    <location>
        <begin position="1558"/>
        <end position="1571"/>
    </location>
</feature>
<feature type="compositionally biased region" description="Polar residues" evidence="4">
    <location>
        <begin position="871"/>
        <end position="882"/>
    </location>
</feature>
<dbReference type="CDD" id="cd20383">
    <property type="entry name" value="Tudor_53BP1"/>
    <property type="match status" value="1"/>
</dbReference>
<dbReference type="CDD" id="cd17745">
    <property type="entry name" value="BRCT_p53bp1_rpt1"/>
    <property type="match status" value="1"/>
</dbReference>
<feature type="region of interest" description="Disordered" evidence="4">
    <location>
        <begin position="1009"/>
        <end position="1039"/>
    </location>
</feature>
<gene>
    <name evidence="6" type="ORF">KUTeg_018002</name>
</gene>